<dbReference type="PROSITE" id="PS00108">
    <property type="entry name" value="PROTEIN_KINASE_ST"/>
    <property type="match status" value="1"/>
</dbReference>
<dbReference type="Gene3D" id="1.10.510.10">
    <property type="entry name" value="Transferase(Phosphotransferase) domain 1"/>
    <property type="match status" value="1"/>
</dbReference>
<feature type="domain" description="Protein kinase" evidence="15">
    <location>
        <begin position="75"/>
        <end position="358"/>
    </location>
</feature>
<dbReference type="EnsemblMetazoa" id="Aqu2.1.37811_001">
    <property type="protein sequence ID" value="Aqu2.1.37811_001"/>
    <property type="gene ID" value="Aqu2.1.37811"/>
</dbReference>
<dbReference type="InterPro" id="IPR000719">
    <property type="entry name" value="Prot_kinase_dom"/>
</dbReference>
<dbReference type="InterPro" id="IPR017441">
    <property type="entry name" value="Protein_kinase_ATP_BS"/>
</dbReference>
<keyword evidence="4" id="KW-0418">Kinase</keyword>
<dbReference type="eggNOG" id="KOG0581">
    <property type="taxonomic scope" value="Eukaryota"/>
</dbReference>
<reference evidence="16" key="2">
    <citation type="submission" date="2017-05" db="UniProtKB">
        <authorList>
            <consortium name="EnsemblMetazoa"/>
        </authorList>
    </citation>
    <scope>IDENTIFICATION</scope>
</reference>
<dbReference type="PANTHER" id="PTHR47448:SF1">
    <property type="entry name" value="SERINE_THREONINE-PROTEIN KINASE STE7 HOMOLOG"/>
    <property type="match status" value="1"/>
</dbReference>
<evidence type="ECO:0000256" key="8">
    <source>
        <dbReference type="ARBA" id="ARBA00038999"/>
    </source>
</evidence>
<evidence type="ECO:0000256" key="3">
    <source>
        <dbReference type="ARBA" id="ARBA00022741"/>
    </source>
</evidence>
<gene>
    <name evidence="16" type="primary">100638124</name>
</gene>
<evidence type="ECO:0000313" key="17">
    <source>
        <dbReference type="Proteomes" id="UP000007879"/>
    </source>
</evidence>
<reference evidence="17" key="1">
    <citation type="journal article" date="2010" name="Nature">
        <title>The Amphimedon queenslandica genome and the evolution of animal complexity.</title>
        <authorList>
            <person name="Srivastava M."/>
            <person name="Simakov O."/>
            <person name="Chapman J."/>
            <person name="Fahey B."/>
            <person name="Gauthier M.E."/>
            <person name="Mitros T."/>
            <person name="Richards G.S."/>
            <person name="Conaco C."/>
            <person name="Dacre M."/>
            <person name="Hellsten U."/>
            <person name="Larroux C."/>
            <person name="Putnam N.H."/>
            <person name="Stanke M."/>
            <person name="Adamska M."/>
            <person name="Darling A."/>
            <person name="Degnan S.M."/>
            <person name="Oakley T.H."/>
            <person name="Plachetzki D.C."/>
            <person name="Zhai Y."/>
            <person name="Adamski M."/>
            <person name="Calcino A."/>
            <person name="Cummins S.F."/>
            <person name="Goodstein D.M."/>
            <person name="Harris C."/>
            <person name="Jackson D.J."/>
            <person name="Leys S.P."/>
            <person name="Shu S."/>
            <person name="Woodcroft B.J."/>
            <person name="Vervoort M."/>
            <person name="Kosik K.S."/>
            <person name="Manning G."/>
            <person name="Degnan B.M."/>
            <person name="Rokhsar D.S."/>
        </authorList>
    </citation>
    <scope>NUCLEOTIDE SEQUENCE [LARGE SCALE GENOMIC DNA]</scope>
</reference>
<comment type="similarity">
    <text evidence="7">Belongs to the protein kinase superfamily. STE Ser/Thr protein kinase family. MAP kinase kinase subfamily.</text>
</comment>
<evidence type="ECO:0000256" key="2">
    <source>
        <dbReference type="ARBA" id="ARBA00022679"/>
    </source>
</evidence>
<feature type="region of interest" description="Disordered" evidence="14">
    <location>
        <begin position="273"/>
        <end position="294"/>
    </location>
</feature>
<dbReference type="OrthoDB" id="10252354at2759"/>
<evidence type="ECO:0000256" key="5">
    <source>
        <dbReference type="ARBA" id="ARBA00022840"/>
    </source>
</evidence>
<dbReference type="KEGG" id="aqu:100638124"/>
<proteinExistence type="inferred from homology"/>
<keyword evidence="6" id="KW-0829">Tyrosine-protein kinase</keyword>
<protein>
    <recommendedName>
        <fullName evidence="8">mitogen-activated protein kinase kinase</fullName>
        <ecNumber evidence="8">2.7.12.2</ecNumber>
    </recommendedName>
</protein>
<evidence type="ECO:0000256" key="11">
    <source>
        <dbReference type="ARBA" id="ARBA00051693"/>
    </source>
</evidence>
<comment type="catalytic activity">
    <reaction evidence="11">
        <text>L-tyrosyl-[protein] + ATP = O-phospho-L-tyrosyl-[protein] + ADP + H(+)</text>
        <dbReference type="Rhea" id="RHEA:10596"/>
        <dbReference type="Rhea" id="RHEA-COMP:10136"/>
        <dbReference type="Rhea" id="RHEA-COMP:20101"/>
        <dbReference type="ChEBI" id="CHEBI:15378"/>
        <dbReference type="ChEBI" id="CHEBI:30616"/>
        <dbReference type="ChEBI" id="CHEBI:46858"/>
        <dbReference type="ChEBI" id="CHEBI:61978"/>
        <dbReference type="ChEBI" id="CHEBI:456216"/>
        <dbReference type="EC" id="2.7.12.2"/>
    </reaction>
</comment>
<dbReference type="Gene3D" id="3.30.200.20">
    <property type="entry name" value="Phosphorylase Kinase, domain 1"/>
    <property type="match status" value="1"/>
</dbReference>
<evidence type="ECO:0000256" key="6">
    <source>
        <dbReference type="ARBA" id="ARBA00023137"/>
    </source>
</evidence>
<comment type="catalytic activity">
    <reaction evidence="9">
        <text>L-seryl-[protein] + ATP = O-phospho-L-seryl-[protein] + ADP + H(+)</text>
        <dbReference type="Rhea" id="RHEA:17989"/>
        <dbReference type="Rhea" id="RHEA-COMP:9863"/>
        <dbReference type="Rhea" id="RHEA-COMP:11604"/>
        <dbReference type="ChEBI" id="CHEBI:15378"/>
        <dbReference type="ChEBI" id="CHEBI:29999"/>
        <dbReference type="ChEBI" id="CHEBI:30616"/>
        <dbReference type="ChEBI" id="CHEBI:83421"/>
        <dbReference type="ChEBI" id="CHEBI:456216"/>
        <dbReference type="EC" id="2.7.12.2"/>
    </reaction>
</comment>
<dbReference type="InterPro" id="IPR011009">
    <property type="entry name" value="Kinase-like_dom_sf"/>
</dbReference>
<comment type="catalytic activity">
    <reaction evidence="10">
        <text>L-threonyl-[protein] + ATP = O-phospho-L-threonyl-[protein] + ADP + H(+)</text>
        <dbReference type="Rhea" id="RHEA:46608"/>
        <dbReference type="Rhea" id="RHEA-COMP:11060"/>
        <dbReference type="Rhea" id="RHEA-COMP:11605"/>
        <dbReference type="ChEBI" id="CHEBI:15378"/>
        <dbReference type="ChEBI" id="CHEBI:30013"/>
        <dbReference type="ChEBI" id="CHEBI:30616"/>
        <dbReference type="ChEBI" id="CHEBI:61977"/>
        <dbReference type="ChEBI" id="CHEBI:456216"/>
        <dbReference type="EC" id="2.7.12.2"/>
    </reaction>
</comment>
<evidence type="ECO:0000256" key="9">
    <source>
        <dbReference type="ARBA" id="ARBA00049014"/>
    </source>
</evidence>
<keyword evidence="3 12" id="KW-0547">Nucleotide-binding</keyword>
<name>A0A1X7VCQ5_AMPQE</name>
<dbReference type="GO" id="GO:0004708">
    <property type="term" value="F:MAP kinase kinase activity"/>
    <property type="evidence" value="ECO:0007669"/>
    <property type="project" value="UniProtKB-EC"/>
</dbReference>
<dbReference type="AlphaFoldDB" id="A0A1X7VCQ5"/>
<dbReference type="PANTHER" id="PTHR47448">
    <property type="entry name" value="DUAL SPECIFICITY MITOGEN-ACTIVATED PROTEIN KINASE KINASE DSOR1-LIKE PROTEIN"/>
    <property type="match status" value="1"/>
</dbReference>
<keyword evidence="5 12" id="KW-0067">ATP-binding</keyword>
<sequence>MAEKRKKPKPSPLSLQSSVETLDSPDGSIPDKVPDPSKPSAAPEPMTEQQALQMKTFLGQKEEFLTHGELKDNQFERLSELGHGNGGVVLKVMHKPSGIIMARKMILLDIKPTVRNQIMRELKVLHDCNASYIVGFFGSFHVNNEISILMQHMDGGSLDLVLNTGRIPVDMIGQITVAVLNGLKYLRDTHHIIHRDVKPSNILVNSEGEIKLCDFGVSGQLINSMANSFVGTRSYMAPERLQGEVYSVLSDIWSLGVSLIEMAIGSYPIPAPPKEQLDEEMRNPPAGSLPPRRNPYASHANAIRMPVFELLQMIFTDDPPRLPDEYFDDKFKSFVALCLQKDVKKRGTLSALLEHKFVEESSKAKVDFASWVKRTIDANALIGTPTSIT</sequence>
<dbReference type="EC" id="2.7.12.2" evidence="8"/>
<dbReference type="GO" id="GO:0004713">
    <property type="term" value="F:protein tyrosine kinase activity"/>
    <property type="evidence" value="ECO:0007669"/>
    <property type="project" value="UniProtKB-KW"/>
</dbReference>
<dbReference type="Pfam" id="PF00069">
    <property type="entry name" value="Pkinase"/>
    <property type="match status" value="1"/>
</dbReference>
<evidence type="ECO:0000256" key="7">
    <source>
        <dbReference type="ARBA" id="ARBA00038035"/>
    </source>
</evidence>
<dbReference type="EnsemblMetazoa" id="XM_003384816.2">
    <property type="protein sequence ID" value="XP_003384864.1"/>
    <property type="gene ID" value="LOC100638124"/>
</dbReference>
<dbReference type="GO" id="GO:0005524">
    <property type="term" value="F:ATP binding"/>
    <property type="evidence" value="ECO:0007669"/>
    <property type="project" value="UniProtKB-UniRule"/>
</dbReference>
<evidence type="ECO:0000313" key="16">
    <source>
        <dbReference type="EnsemblMetazoa" id="Aqu2.1.37811_001"/>
    </source>
</evidence>
<dbReference type="GO" id="GO:0004674">
    <property type="term" value="F:protein serine/threonine kinase activity"/>
    <property type="evidence" value="ECO:0007669"/>
    <property type="project" value="UniProtKB-KW"/>
</dbReference>
<evidence type="ECO:0000259" key="15">
    <source>
        <dbReference type="PROSITE" id="PS50011"/>
    </source>
</evidence>
<evidence type="ECO:0000256" key="13">
    <source>
        <dbReference type="RuleBase" id="RU000304"/>
    </source>
</evidence>
<evidence type="ECO:0000256" key="12">
    <source>
        <dbReference type="PROSITE-ProRule" id="PRU10141"/>
    </source>
</evidence>
<dbReference type="InParanoid" id="A0A1X7VCQ5"/>
<dbReference type="PROSITE" id="PS50011">
    <property type="entry name" value="PROTEIN_KINASE_DOM"/>
    <property type="match status" value="1"/>
</dbReference>
<evidence type="ECO:0000256" key="1">
    <source>
        <dbReference type="ARBA" id="ARBA00022527"/>
    </source>
</evidence>
<evidence type="ECO:0000256" key="14">
    <source>
        <dbReference type="SAM" id="MobiDB-lite"/>
    </source>
</evidence>
<evidence type="ECO:0000256" key="10">
    <source>
        <dbReference type="ARBA" id="ARBA00049299"/>
    </source>
</evidence>
<organism evidence="16">
    <name type="scientific">Amphimedon queenslandica</name>
    <name type="common">Sponge</name>
    <dbReference type="NCBI Taxonomy" id="400682"/>
    <lineage>
        <taxon>Eukaryota</taxon>
        <taxon>Metazoa</taxon>
        <taxon>Porifera</taxon>
        <taxon>Demospongiae</taxon>
        <taxon>Heteroscleromorpha</taxon>
        <taxon>Haplosclerida</taxon>
        <taxon>Niphatidae</taxon>
        <taxon>Amphimedon</taxon>
    </lineage>
</organism>
<dbReference type="OMA" id="QMTLTEP"/>
<dbReference type="SMART" id="SM00220">
    <property type="entry name" value="S_TKc"/>
    <property type="match status" value="1"/>
</dbReference>
<evidence type="ECO:0000256" key="4">
    <source>
        <dbReference type="ARBA" id="ARBA00022777"/>
    </source>
</evidence>
<dbReference type="InterPro" id="IPR008271">
    <property type="entry name" value="Ser/Thr_kinase_AS"/>
</dbReference>
<feature type="binding site" evidence="12">
    <location>
        <position position="104"/>
    </location>
    <ligand>
        <name>ATP</name>
        <dbReference type="ChEBI" id="CHEBI:30616"/>
    </ligand>
</feature>
<dbReference type="PROSITE" id="PS00107">
    <property type="entry name" value="PROTEIN_KINASE_ATP"/>
    <property type="match status" value="1"/>
</dbReference>
<keyword evidence="2" id="KW-0808">Transferase</keyword>
<keyword evidence="1 13" id="KW-0723">Serine/threonine-protein kinase</keyword>
<dbReference type="Proteomes" id="UP000007879">
    <property type="component" value="Unassembled WGS sequence"/>
</dbReference>
<accession>A0A1X7VCQ5</accession>
<dbReference type="STRING" id="400682.A0A1X7VCQ5"/>
<dbReference type="SUPFAM" id="SSF56112">
    <property type="entry name" value="Protein kinase-like (PK-like)"/>
    <property type="match status" value="1"/>
</dbReference>
<feature type="region of interest" description="Disordered" evidence="14">
    <location>
        <begin position="1"/>
        <end position="48"/>
    </location>
</feature>
<dbReference type="InterPro" id="IPR050915">
    <property type="entry name" value="MAP_kinase_kinase"/>
</dbReference>
<keyword evidence="17" id="KW-1185">Reference proteome</keyword>
<dbReference type="FunCoup" id="A0A1X7VCQ5">
    <property type="interactions" value="936"/>
</dbReference>